<proteinExistence type="predicted"/>
<protein>
    <submittedName>
        <fullName evidence="1">Uncharacterized protein</fullName>
    </submittedName>
</protein>
<sequence length="68" mass="7848">MQFVQCTNVDNCLGGLLVLLGCIKILSVGDFVGCFRFLLARWNVDYFVVFLTKMEGRHILLFENYAWP</sequence>
<reference evidence="1" key="1">
    <citation type="submission" date="2018-02" db="EMBL/GenBank/DDBJ databases">
        <title>Rhizophora mucronata_Transcriptome.</title>
        <authorList>
            <person name="Meera S.P."/>
            <person name="Sreeshan A."/>
            <person name="Augustine A."/>
        </authorList>
    </citation>
    <scope>NUCLEOTIDE SEQUENCE</scope>
    <source>
        <tissue evidence="1">Leaf</tissue>
    </source>
</reference>
<dbReference type="AlphaFoldDB" id="A0A2P2N2J6"/>
<name>A0A2P2N2J6_RHIMU</name>
<evidence type="ECO:0000313" key="1">
    <source>
        <dbReference type="EMBL" id="MBX36700.1"/>
    </source>
</evidence>
<accession>A0A2P2N2J6</accession>
<dbReference type="EMBL" id="GGEC01056216">
    <property type="protein sequence ID" value="MBX36700.1"/>
    <property type="molecule type" value="Transcribed_RNA"/>
</dbReference>
<organism evidence="1">
    <name type="scientific">Rhizophora mucronata</name>
    <name type="common">Asiatic mangrove</name>
    <dbReference type="NCBI Taxonomy" id="61149"/>
    <lineage>
        <taxon>Eukaryota</taxon>
        <taxon>Viridiplantae</taxon>
        <taxon>Streptophyta</taxon>
        <taxon>Embryophyta</taxon>
        <taxon>Tracheophyta</taxon>
        <taxon>Spermatophyta</taxon>
        <taxon>Magnoliopsida</taxon>
        <taxon>eudicotyledons</taxon>
        <taxon>Gunneridae</taxon>
        <taxon>Pentapetalae</taxon>
        <taxon>rosids</taxon>
        <taxon>fabids</taxon>
        <taxon>Malpighiales</taxon>
        <taxon>Rhizophoraceae</taxon>
        <taxon>Rhizophora</taxon>
    </lineage>
</organism>